<dbReference type="Pfam" id="PF02872">
    <property type="entry name" value="5_nucleotid_C"/>
    <property type="match status" value="1"/>
</dbReference>
<keyword evidence="3" id="KW-1185">Reference proteome</keyword>
<dbReference type="PANTHER" id="PTHR11575">
    <property type="entry name" value="5'-NUCLEOTIDASE-RELATED"/>
    <property type="match status" value="1"/>
</dbReference>
<dbReference type="PRINTS" id="PR01607">
    <property type="entry name" value="APYRASEFAMLY"/>
</dbReference>
<dbReference type="InterPro" id="IPR036907">
    <property type="entry name" value="5'-Nucleotdase_C_sf"/>
</dbReference>
<dbReference type="RefSeq" id="WP_090338907.1">
    <property type="nucleotide sequence ID" value="NZ_FNXY01000008.1"/>
</dbReference>
<dbReference type="PANTHER" id="PTHR11575:SF24">
    <property type="entry name" value="5'-NUCLEOTIDASE"/>
    <property type="match status" value="1"/>
</dbReference>
<organism evidence="2 3">
    <name type="scientific">Dyadobacter koreensis</name>
    <dbReference type="NCBI Taxonomy" id="408657"/>
    <lineage>
        <taxon>Bacteria</taxon>
        <taxon>Pseudomonadati</taxon>
        <taxon>Bacteroidota</taxon>
        <taxon>Cytophagia</taxon>
        <taxon>Cytophagales</taxon>
        <taxon>Spirosomataceae</taxon>
        <taxon>Dyadobacter</taxon>
    </lineage>
</organism>
<dbReference type="OrthoDB" id="4762412at2"/>
<reference evidence="2 3" key="1">
    <citation type="submission" date="2016-10" db="EMBL/GenBank/DDBJ databases">
        <authorList>
            <person name="de Groot N.N."/>
        </authorList>
    </citation>
    <scope>NUCLEOTIDE SEQUENCE [LARGE SCALE GENOMIC DNA]</scope>
    <source>
        <strain evidence="2 3">DSM 19938</strain>
    </source>
</reference>
<dbReference type="Gene3D" id="3.90.780.10">
    <property type="entry name" value="5'-Nucleotidase, C-terminal domain"/>
    <property type="match status" value="1"/>
</dbReference>
<gene>
    <name evidence="2" type="ORF">SAMN04487995_4745</name>
</gene>
<proteinExistence type="predicted"/>
<protein>
    <submittedName>
        <fullName evidence="2">5'-nucleotidase, C-terminal domain</fullName>
    </submittedName>
</protein>
<feature type="domain" description="5'-Nucleotidase C-terminal" evidence="1">
    <location>
        <begin position="68"/>
        <end position="208"/>
    </location>
</feature>
<dbReference type="SUPFAM" id="SSF55816">
    <property type="entry name" value="5'-nucleotidase (syn. UDP-sugar hydrolase), C-terminal domain"/>
    <property type="match status" value="1"/>
</dbReference>
<dbReference type="GO" id="GO:0016787">
    <property type="term" value="F:hydrolase activity"/>
    <property type="evidence" value="ECO:0007669"/>
    <property type="project" value="InterPro"/>
</dbReference>
<dbReference type="AlphaFoldDB" id="A0A1H6YWC3"/>
<sequence length="253" mass="28177">MLSSKNYRYAAYSLVFSSLLMSSCHRHFLVSGNQYKQYSVTQEAGVDSSLVKYYLPYKKQMDAEMSRVIGKAERELTKPSEPETLMGDFFSDAILTEGLKKDPSIQLTLATKGGLRKTFPKGNITVSDAFELMPFENELVVLKLSGAGIQKVIDFIVKSNGQPVAGIRMKIKDKKAYDVFIGGKPFDINQTYNLLTYDYLANGAEDLDFLTDAIESKIINKKVRDAIIDHISDLTSAGKTINTQLDGRITVVN</sequence>
<dbReference type="InterPro" id="IPR008334">
    <property type="entry name" value="5'-Nucleotdase_C"/>
</dbReference>
<dbReference type="InterPro" id="IPR006179">
    <property type="entry name" value="5_nucleotidase/apyrase"/>
</dbReference>
<dbReference type="STRING" id="408657.SAMN04487995_4745"/>
<dbReference type="GO" id="GO:0009166">
    <property type="term" value="P:nucleotide catabolic process"/>
    <property type="evidence" value="ECO:0007669"/>
    <property type="project" value="InterPro"/>
</dbReference>
<name>A0A1H6YWC3_9BACT</name>
<dbReference type="GO" id="GO:0030288">
    <property type="term" value="C:outer membrane-bounded periplasmic space"/>
    <property type="evidence" value="ECO:0007669"/>
    <property type="project" value="TreeGrafter"/>
</dbReference>
<dbReference type="PROSITE" id="PS51257">
    <property type="entry name" value="PROKAR_LIPOPROTEIN"/>
    <property type="match status" value="1"/>
</dbReference>
<accession>A0A1H6YWC3</accession>
<evidence type="ECO:0000259" key="1">
    <source>
        <dbReference type="Pfam" id="PF02872"/>
    </source>
</evidence>
<evidence type="ECO:0000313" key="3">
    <source>
        <dbReference type="Proteomes" id="UP000199532"/>
    </source>
</evidence>
<dbReference type="EMBL" id="FNXY01000008">
    <property type="protein sequence ID" value="SEJ45559.1"/>
    <property type="molecule type" value="Genomic_DNA"/>
</dbReference>
<evidence type="ECO:0000313" key="2">
    <source>
        <dbReference type="EMBL" id="SEJ45559.1"/>
    </source>
</evidence>
<dbReference type="Proteomes" id="UP000199532">
    <property type="component" value="Unassembled WGS sequence"/>
</dbReference>